<evidence type="ECO:0000256" key="1">
    <source>
        <dbReference type="SAM" id="Phobius"/>
    </source>
</evidence>
<gene>
    <name evidence="2" type="ORF">PVK06_021068</name>
</gene>
<feature type="transmembrane region" description="Helical" evidence="1">
    <location>
        <begin position="29"/>
        <end position="48"/>
    </location>
</feature>
<evidence type="ECO:0000313" key="2">
    <source>
        <dbReference type="EMBL" id="KAK5826157.1"/>
    </source>
</evidence>
<organism evidence="2 3">
    <name type="scientific">Gossypium arboreum</name>
    <name type="common">Tree cotton</name>
    <name type="synonym">Gossypium nanking</name>
    <dbReference type="NCBI Taxonomy" id="29729"/>
    <lineage>
        <taxon>Eukaryota</taxon>
        <taxon>Viridiplantae</taxon>
        <taxon>Streptophyta</taxon>
        <taxon>Embryophyta</taxon>
        <taxon>Tracheophyta</taxon>
        <taxon>Spermatophyta</taxon>
        <taxon>Magnoliopsida</taxon>
        <taxon>eudicotyledons</taxon>
        <taxon>Gunneridae</taxon>
        <taxon>Pentapetalae</taxon>
        <taxon>rosids</taxon>
        <taxon>malvids</taxon>
        <taxon>Malvales</taxon>
        <taxon>Malvaceae</taxon>
        <taxon>Malvoideae</taxon>
        <taxon>Gossypium</taxon>
    </lineage>
</organism>
<keyword evidence="1" id="KW-1133">Transmembrane helix</keyword>
<protein>
    <submittedName>
        <fullName evidence="2">Uncharacterized protein</fullName>
    </submittedName>
</protein>
<comment type="caution">
    <text evidence="2">The sequence shown here is derived from an EMBL/GenBank/DDBJ whole genome shotgun (WGS) entry which is preliminary data.</text>
</comment>
<dbReference type="EMBL" id="JARKNE010000006">
    <property type="protein sequence ID" value="KAK5826157.1"/>
    <property type="molecule type" value="Genomic_DNA"/>
</dbReference>
<dbReference type="Proteomes" id="UP001358586">
    <property type="component" value="Chromosome 6"/>
</dbReference>
<sequence>MVRGAWWIAVGWFSGWMPGGLARSSSTGALALALSFLGIHLLISWLGADYGLLVLPMVLTVRFSFYSSIDRLVLGASLFLCMVEVGQGEFIRGGWNFSVAFYLFLCSLEFACFILLFLFFFILFFCMLLFIL</sequence>
<keyword evidence="3" id="KW-1185">Reference proteome</keyword>
<feature type="transmembrane region" description="Helical" evidence="1">
    <location>
        <begin position="6"/>
        <end position="22"/>
    </location>
</feature>
<reference evidence="2 3" key="1">
    <citation type="submission" date="2023-03" db="EMBL/GenBank/DDBJ databases">
        <title>WGS of Gossypium arboreum.</title>
        <authorList>
            <person name="Yu D."/>
        </authorList>
    </citation>
    <scope>NUCLEOTIDE SEQUENCE [LARGE SCALE GENOMIC DNA]</scope>
    <source>
        <tissue evidence="2">Leaf</tissue>
    </source>
</reference>
<evidence type="ECO:0000313" key="3">
    <source>
        <dbReference type="Proteomes" id="UP001358586"/>
    </source>
</evidence>
<proteinExistence type="predicted"/>
<name>A0ABR0PP06_GOSAR</name>
<keyword evidence="1" id="KW-0812">Transmembrane</keyword>
<feature type="transmembrane region" description="Helical" evidence="1">
    <location>
        <begin position="99"/>
        <end position="131"/>
    </location>
</feature>
<accession>A0ABR0PP06</accession>
<feature type="transmembrane region" description="Helical" evidence="1">
    <location>
        <begin position="68"/>
        <end position="87"/>
    </location>
</feature>
<keyword evidence="1" id="KW-0472">Membrane</keyword>